<dbReference type="EMBL" id="CP002985">
    <property type="protein sequence ID" value="AEM49024.1"/>
    <property type="molecule type" value="Genomic_DNA"/>
</dbReference>
<dbReference type="KEGG" id="afi:Acife_2950"/>
<dbReference type="STRING" id="743299.Acife_2950"/>
<dbReference type="eggNOG" id="COG3677">
    <property type="taxonomic scope" value="Bacteria"/>
</dbReference>
<gene>
    <name evidence="1" type="ORF">Acife_2950</name>
</gene>
<sequence length="177" mass="20344">MSRIVSSILFLQQHIDTLSRTPEIYRPVRCSHCGLKSPWRHGCYSRKADRDSHSLLNPVPIPRFFCSGCHHTCSRLPACIPPRRWYDWAIQQQILLLLLTGFSLYAVSQLARPCRDTCRRWWRWLAGRSISFESALRSAFPELGRTADGSGLWRLCLNSMGLRYAMAWLDGHGVSVP</sequence>
<reference evidence="1 2" key="1">
    <citation type="journal article" date="2011" name="J. Bacteriol.">
        <title>Draft genome of the psychrotolerant acidophile Acidithiobacillus ferrivorans SS3.</title>
        <authorList>
            <person name="Liljeqvist M."/>
            <person name="Valdes J."/>
            <person name="Holmes D.S."/>
            <person name="Dopson M."/>
        </authorList>
    </citation>
    <scope>NUCLEOTIDE SEQUENCE [LARGE SCALE GENOMIC DNA]</scope>
    <source>
        <strain evidence="1 2">SS3</strain>
    </source>
</reference>
<name>G0JTQ9_9PROT</name>
<evidence type="ECO:0000313" key="2">
    <source>
        <dbReference type="Proteomes" id="UP000009220"/>
    </source>
</evidence>
<protein>
    <submittedName>
        <fullName evidence="1">Uncharacterized protein</fullName>
    </submittedName>
</protein>
<evidence type="ECO:0000313" key="1">
    <source>
        <dbReference type="EMBL" id="AEM49024.1"/>
    </source>
</evidence>
<dbReference type="RefSeq" id="WP_014030267.1">
    <property type="nucleotide sequence ID" value="NC_015942.1"/>
</dbReference>
<dbReference type="AlphaFoldDB" id="G0JTQ9"/>
<dbReference type="Proteomes" id="UP000009220">
    <property type="component" value="Chromosome"/>
</dbReference>
<organism evidence="1 2">
    <name type="scientific">Acidithiobacillus ferrivorans SS3</name>
    <dbReference type="NCBI Taxonomy" id="743299"/>
    <lineage>
        <taxon>Bacteria</taxon>
        <taxon>Pseudomonadati</taxon>
        <taxon>Pseudomonadota</taxon>
        <taxon>Acidithiobacillia</taxon>
        <taxon>Acidithiobacillales</taxon>
        <taxon>Acidithiobacillaceae</taxon>
        <taxon>Acidithiobacillus</taxon>
    </lineage>
</organism>
<dbReference type="HOGENOM" id="CLU_1514745_0_0_6"/>
<accession>G0JTQ9</accession>
<proteinExistence type="predicted"/>